<dbReference type="KEGG" id="sur:STAUR_5240"/>
<dbReference type="STRING" id="378806.STAUR_5240"/>
<evidence type="ECO:0000313" key="2">
    <source>
        <dbReference type="EMBL" id="ADO73011.1"/>
    </source>
</evidence>
<dbReference type="Proteomes" id="UP000001351">
    <property type="component" value="Chromosome"/>
</dbReference>
<reference evidence="2 3" key="1">
    <citation type="journal article" date="2011" name="Mol. Biol. Evol.">
        <title>Comparative genomic analysis of fruiting body formation in Myxococcales.</title>
        <authorList>
            <person name="Huntley S."/>
            <person name="Hamann N."/>
            <person name="Wegener-Feldbrugge S."/>
            <person name="Treuner-Lange A."/>
            <person name="Kube M."/>
            <person name="Reinhardt R."/>
            <person name="Klages S."/>
            <person name="Muller R."/>
            <person name="Ronning C.M."/>
            <person name="Nierman W.C."/>
            <person name="Sogaard-Andersen L."/>
        </authorList>
    </citation>
    <scope>NUCLEOTIDE SEQUENCE [LARGE SCALE GENOMIC DNA]</scope>
    <source>
        <strain evidence="2 3">DW4/3-1</strain>
    </source>
</reference>
<dbReference type="HOGENOM" id="CLU_2439352_0_0_7"/>
<evidence type="ECO:0000313" key="3">
    <source>
        <dbReference type="Proteomes" id="UP000001351"/>
    </source>
</evidence>
<name>E3FLB9_STIAD</name>
<keyword evidence="3" id="KW-1185">Reference proteome</keyword>
<dbReference type="AlphaFoldDB" id="E3FLB9"/>
<protein>
    <submittedName>
        <fullName evidence="2">Uncharacterized protein</fullName>
    </submittedName>
</protein>
<evidence type="ECO:0000256" key="1">
    <source>
        <dbReference type="SAM" id="MobiDB-lite"/>
    </source>
</evidence>
<accession>E3FLB9</accession>
<sequence>MCSSPARGAYLSRPPGGMQALGKTRAPRLKCQVCTSLCTRRPHPLDPWWGCEAGFAPLGPPVGGPARLNPPHPMGNPLGIRLAPNCWHEG</sequence>
<proteinExistence type="predicted"/>
<dbReference type="EMBL" id="CP002271">
    <property type="protein sequence ID" value="ADO73011.1"/>
    <property type="molecule type" value="Genomic_DNA"/>
</dbReference>
<feature type="region of interest" description="Disordered" evidence="1">
    <location>
        <begin position="1"/>
        <end position="24"/>
    </location>
</feature>
<gene>
    <name evidence="2" type="ordered locus">STAUR_5240</name>
</gene>
<organism evidence="2 3">
    <name type="scientific">Stigmatella aurantiaca (strain DW4/3-1)</name>
    <dbReference type="NCBI Taxonomy" id="378806"/>
    <lineage>
        <taxon>Bacteria</taxon>
        <taxon>Pseudomonadati</taxon>
        <taxon>Myxococcota</taxon>
        <taxon>Myxococcia</taxon>
        <taxon>Myxococcales</taxon>
        <taxon>Cystobacterineae</taxon>
        <taxon>Archangiaceae</taxon>
        <taxon>Stigmatella</taxon>
    </lineage>
</organism>